<name>A0A645AF20_9ZZZZ</name>
<dbReference type="EMBL" id="VSSQ01013577">
    <property type="protein sequence ID" value="MPM51805.1"/>
    <property type="molecule type" value="Genomic_DNA"/>
</dbReference>
<dbReference type="AlphaFoldDB" id="A0A645AF20"/>
<proteinExistence type="predicted"/>
<protein>
    <submittedName>
        <fullName evidence="1">Uncharacterized protein</fullName>
    </submittedName>
</protein>
<gene>
    <name evidence="1" type="ORF">SDC9_98556</name>
</gene>
<comment type="caution">
    <text evidence="1">The sequence shown here is derived from an EMBL/GenBank/DDBJ whole genome shotgun (WGS) entry which is preliminary data.</text>
</comment>
<organism evidence="1">
    <name type="scientific">bioreactor metagenome</name>
    <dbReference type="NCBI Taxonomy" id="1076179"/>
    <lineage>
        <taxon>unclassified sequences</taxon>
        <taxon>metagenomes</taxon>
        <taxon>ecological metagenomes</taxon>
    </lineage>
</organism>
<reference evidence="1" key="1">
    <citation type="submission" date="2019-08" db="EMBL/GenBank/DDBJ databases">
        <authorList>
            <person name="Kucharzyk K."/>
            <person name="Murdoch R.W."/>
            <person name="Higgins S."/>
            <person name="Loffler F."/>
        </authorList>
    </citation>
    <scope>NUCLEOTIDE SEQUENCE</scope>
</reference>
<accession>A0A645AF20</accession>
<evidence type="ECO:0000313" key="1">
    <source>
        <dbReference type="EMBL" id="MPM51805.1"/>
    </source>
</evidence>
<sequence length="87" mass="9417">MRHGQRRQLVLHGRSQPCGGLLAQLGDVPTESQQCGIEIGDQRIQFAQPLVPATQVGQPHRCVRGPGEHVVDGRAVLARQPGQLRAP</sequence>